<evidence type="ECO:0000313" key="3">
    <source>
        <dbReference type="Proteomes" id="UP001066276"/>
    </source>
</evidence>
<name>A0AAV7RN49_PLEWA</name>
<organism evidence="2 3">
    <name type="scientific">Pleurodeles waltl</name>
    <name type="common">Iberian ribbed newt</name>
    <dbReference type="NCBI Taxonomy" id="8319"/>
    <lineage>
        <taxon>Eukaryota</taxon>
        <taxon>Metazoa</taxon>
        <taxon>Chordata</taxon>
        <taxon>Craniata</taxon>
        <taxon>Vertebrata</taxon>
        <taxon>Euteleostomi</taxon>
        <taxon>Amphibia</taxon>
        <taxon>Batrachia</taxon>
        <taxon>Caudata</taxon>
        <taxon>Salamandroidea</taxon>
        <taxon>Salamandridae</taxon>
        <taxon>Pleurodelinae</taxon>
        <taxon>Pleurodeles</taxon>
    </lineage>
</organism>
<comment type="caution">
    <text evidence="2">The sequence shown here is derived from an EMBL/GenBank/DDBJ whole genome shotgun (WGS) entry which is preliminary data.</text>
</comment>
<feature type="region of interest" description="Disordered" evidence="1">
    <location>
        <begin position="65"/>
        <end position="85"/>
    </location>
</feature>
<feature type="compositionally biased region" description="Low complexity" evidence="1">
    <location>
        <begin position="73"/>
        <end position="85"/>
    </location>
</feature>
<sequence length="85" mass="9196">MRRFYRGDMPEFAALPVGGSLETEIEMRVERGPLPSLLTPTPPDALFFAGGLDRAVQSAAAVPRLPRGLPSAGRPLTLGRGRPRR</sequence>
<dbReference type="EMBL" id="JANPWB010000009">
    <property type="protein sequence ID" value="KAJ1152255.1"/>
    <property type="molecule type" value="Genomic_DNA"/>
</dbReference>
<protein>
    <submittedName>
        <fullName evidence="2">Uncharacterized protein</fullName>
    </submittedName>
</protein>
<evidence type="ECO:0000256" key="1">
    <source>
        <dbReference type="SAM" id="MobiDB-lite"/>
    </source>
</evidence>
<gene>
    <name evidence="2" type="ORF">NDU88_005031</name>
</gene>
<accession>A0AAV7RN49</accession>
<dbReference type="Proteomes" id="UP001066276">
    <property type="component" value="Chromosome 5"/>
</dbReference>
<dbReference type="AlphaFoldDB" id="A0AAV7RN49"/>
<proteinExistence type="predicted"/>
<evidence type="ECO:0000313" key="2">
    <source>
        <dbReference type="EMBL" id="KAJ1152255.1"/>
    </source>
</evidence>
<keyword evidence="3" id="KW-1185">Reference proteome</keyword>
<reference evidence="2" key="1">
    <citation type="journal article" date="2022" name="bioRxiv">
        <title>Sequencing and chromosome-scale assembly of the giantPleurodeles waltlgenome.</title>
        <authorList>
            <person name="Brown T."/>
            <person name="Elewa A."/>
            <person name="Iarovenko S."/>
            <person name="Subramanian E."/>
            <person name="Araus A.J."/>
            <person name="Petzold A."/>
            <person name="Susuki M."/>
            <person name="Suzuki K.-i.T."/>
            <person name="Hayashi T."/>
            <person name="Toyoda A."/>
            <person name="Oliveira C."/>
            <person name="Osipova E."/>
            <person name="Leigh N.D."/>
            <person name="Simon A."/>
            <person name="Yun M.H."/>
        </authorList>
    </citation>
    <scope>NUCLEOTIDE SEQUENCE</scope>
    <source>
        <strain evidence="2">20211129_DDA</strain>
        <tissue evidence="2">Liver</tissue>
    </source>
</reference>